<dbReference type="EMBL" id="QWVT01000001">
    <property type="protein sequence ID" value="RID88944.1"/>
    <property type="molecule type" value="Genomic_DNA"/>
</dbReference>
<accession>A0A398BH67</accession>
<reference evidence="1 2" key="1">
    <citation type="submission" date="2018-08" db="EMBL/GenBank/DDBJ databases">
        <title>Bacillus jemisoniae sp. nov., Bacillus chryseoplanitiae sp. nov., Bacillus resnikiae sp. nov., and Bacillus frankliniae sp. nov., isolated from Viking spacecraft and associated surfaces.</title>
        <authorList>
            <person name="Seuylemezian A."/>
            <person name="Vaishampayan P."/>
        </authorList>
    </citation>
    <scope>NUCLEOTIDE SEQUENCE [LARGE SCALE GENOMIC DNA]</scope>
    <source>
        <strain evidence="1 2">JJ-247</strain>
    </source>
</reference>
<dbReference type="RefSeq" id="WP_119110856.1">
    <property type="nucleotide sequence ID" value="NZ_CBCSEO010000001.1"/>
</dbReference>
<sequence length="133" mass="14848">MAKDFDLDLGPLRNLIAKSPDAAGRGAKQALDDIKDDWVREARDIAPLDTGNLRRQIAGEVEGQELNSKVIVTANAAQKGFNYGYYIHEENAGGKSLRTSGTVKKFLDESADEAKWQRWLEEEIENELKKAGW</sequence>
<protein>
    <recommendedName>
        <fullName evidence="3">HK97 gp10 family phage protein</fullName>
    </recommendedName>
</protein>
<comment type="caution">
    <text evidence="1">The sequence shown here is derived from an EMBL/GenBank/DDBJ whole genome shotgun (WGS) entry which is preliminary data.</text>
</comment>
<organism evidence="1 2">
    <name type="scientific">Mesobacillus zeae</name>
    <dbReference type="NCBI Taxonomy" id="1917180"/>
    <lineage>
        <taxon>Bacteria</taxon>
        <taxon>Bacillati</taxon>
        <taxon>Bacillota</taxon>
        <taxon>Bacilli</taxon>
        <taxon>Bacillales</taxon>
        <taxon>Bacillaceae</taxon>
        <taxon>Mesobacillus</taxon>
    </lineage>
</organism>
<dbReference type="OrthoDB" id="2476432at2"/>
<dbReference type="AlphaFoldDB" id="A0A398BH67"/>
<evidence type="ECO:0008006" key="3">
    <source>
        <dbReference type="Google" id="ProtNLM"/>
    </source>
</evidence>
<dbReference type="Proteomes" id="UP000265816">
    <property type="component" value="Unassembled WGS sequence"/>
</dbReference>
<evidence type="ECO:0000313" key="1">
    <source>
        <dbReference type="EMBL" id="RID88944.1"/>
    </source>
</evidence>
<keyword evidence="2" id="KW-1185">Reference proteome</keyword>
<gene>
    <name evidence="1" type="ORF">D1970_00120</name>
</gene>
<proteinExistence type="predicted"/>
<evidence type="ECO:0000313" key="2">
    <source>
        <dbReference type="Proteomes" id="UP000265816"/>
    </source>
</evidence>
<name>A0A398BH67_9BACI</name>